<dbReference type="Pfam" id="PF05871">
    <property type="entry name" value="ESCRT-II"/>
    <property type="match status" value="1"/>
</dbReference>
<protein>
    <recommendedName>
        <fullName evidence="6">ESCRT-II complex, vps25 subunit</fullName>
    </recommendedName>
</protein>
<dbReference type="Gene3D" id="1.10.10.10">
    <property type="entry name" value="Winged helix-like DNA-binding domain superfamily/Winged helix DNA-binding domain"/>
    <property type="match status" value="1"/>
</dbReference>
<name>A0ABR2YB31_9CHLO</name>
<keyword evidence="5" id="KW-1185">Reference proteome</keyword>
<organism evidence="4 5">
    <name type="scientific">Coccomyxa subellipsoidea</name>
    <dbReference type="NCBI Taxonomy" id="248742"/>
    <lineage>
        <taxon>Eukaryota</taxon>
        <taxon>Viridiplantae</taxon>
        <taxon>Chlorophyta</taxon>
        <taxon>core chlorophytes</taxon>
        <taxon>Trebouxiophyceae</taxon>
        <taxon>Trebouxiophyceae incertae sedis</taxon>
        <taxon>Coccomyxaceae</taxon>
        <taxon>Coccomyxa</taxon>
    </lineage>
</organism>
<accession>A0ABR2YB31</accession>
<evidence type="ECO:0000256" key="1">
    <source>
        <dbReference type="ARBA" id="ARBA00009674"/>
    </source>
</evidence>
<dbReference type="Gene3D" id="1.10.10.570">
    <property type="entry name" value="Winged helix' DNA-binding domain. Chain C. Domain 1"/>
    <property type="match status" value="1"/>
</dbReference>
<dbReference type="Proteomes" id="UP001491310">
    <property type="component" value="Unassembled WGS sequence"/>
</dbReference>
<dbReference type="InterPro" id="IPR008570">
    <property type="entry name" value="ESCRT-II_cplx_Vps25-sub"/>
</dbReference>
<gene>
    <name evidence="4" type="ORF">WJX75_004402</name>
</gene>
<dbReference type="InterPro" id="IPR036388">
    <property type="entry name" value="WH-like_DNA-bd_sf"/>
</dbReference>
<dbReference type="PANTHER" id="PTHR13149">
    <property type="entry name" value="VACUOLAR PROTEIN SORTING-ASSOCIATED PROTEIN VPS25"/>
    <property type="match status" value="1"/>
</dbReference>
<keyword evidence="3" id="KW-0653">Protein transport</keyword>
<reference evidence="4 5" key="1">
    <citation type="journal article" date="2024" name="Nat. Commun.">
        <title>Phylogenomics reveals the evolutionary origins of lichenization in chlorophyte algae.</title>
        <authorList>
            <person name="Puginier C."/>
            <person name="Libourel C."/>
            <person name="Otte J."/>
            <person name="Skaloud P."/>
            <person name="Haon M."/>
            <person name="Grisel S."/>
            <person name="Petersen M."/>
            <person name="Berrin J.G."/>
            <person name="Delaux P.M."/>
            <person name="Dal Grande F."/>
            <person name="Keller J."/>
        </authorList>
    </citation>
    <scope>NUCLEOTIDE SEQUENCE [LARGE SCALE GENOMIC DNA]</scope>
    <source>
        <strain evidence="4 5">SAG 216-7</strain>
    </source>
</reference>
<dbReference type="PANTHER" id="PTHR13149:SF0">
    <property type="entry name" value="VACUOLAR PROTEIN-SORTING-ASSOCIATED PROTEIN 25"/>
    <property type="match status" value="1"/>
</dbReference>
<evidence type="ECO:0008006" key="6">
    <source>
        <dbReference type="Google" id="ProtNLM"/>
    </source>
</evidence>
<evidence type="ECO:0000313" key="4">
    <source>
        <dbReference type="EMBL" id="KAK9901291.1"/>
    </source>
</evidence>
<keyword evidence="2" id="KW-0813">Transport</keyword>
<dbReference type="InterPro" id="IPR014041">
    <property type="entry name" value="ESCRT-II_cplx_Vps25-sub_N"/>
</dbReference>
<evidence type="ECO:0000256" key="3">
    <source>
        <dbReference type="ARBA" id="ARBA00022927"/>
    </source>
</evidence>
<dbReference type="InterPro" id="IPR036390">
    <property type="entry name" value="WH_DNA-bd_sf"/>
</dbReference>
<dbReference type="EMBL" id="JALJOT010000018">
    <property type="protein sequence ID" value="KAK9901291.1"/>
    <property type="molecule type" value="Genomic_DNA"/>
</dbReference>
<sequence length="175" mass="20401">MTDFAFPFFFNYPPYFTLQPVKETRQRQIDLWSDLILRYCRHNKEYTLSSDPADDSPLFYNKRIERRLNREARIIFLSELCQRGNAQWLDKSQQQCLILWKKLGEWADVLYSFIRQFGLQDSVMTLDELSSGDDVKGTELEGVPNALLLEVIRLLEAQGKAQMFSGDGDVGVKFS</sequence>
<comment type="similarity">
    <text evidence="1">Belongs to the VPS25 family.</text>
</comment>
<comment type="caution">
    <text evidence="4">The sequence shown here is derived from an EMBL/GenBank/DDBJ whole genome shotgun (WGS) entry which is preliminary data.</text>
</comment>
<evidence type="ECO:0000256" key="2">
    <source>
        <dbReference type="ARBA" id="ARBA00022448"/>
    </source>
</evidence>
<proteinExistence type="inferred from homology"/>
<dbReference type="SUPFAM" id="SSF46785">
    <property type="entry name" value="Winged helix' DNA-binding domain"/>
    <property type="match status" value="2"/>
</dbReference>
<evidence type="ECO:0000313" key="5">
    <source>
        <dbReference type="Proteomes" id="UP001491310"/>
    </source>
</evidence>